<proteinExistence type="predicted"/>
<keyword evidence="2" id="KW-1185">Reference proteome</keyword>
<evidence type="ECO:0000313" key="1">
    <source>
        <dbReference type="EMBL" id="MBB5172509.1"/>
    </source>
</evidence>
<comment type="caution">
    <text evidence="1">The sequence shown here is derived from an EMBL/GenBank/DDBJ whole genome shotgun (WGS) entry which is preliminary data.</text>
</comment>
<dbReference type="Proteomes" id="UP000551878">
    <property type="component" value="Unassembled WGS sequence"/>
</dbReference>
<reference evidence="1 2" key="1">
    <citation type="submission" date="2020-08" db="EMBL/GenBank/DDBJ databases">
        <title>Genomic Encyclopedia of Type Strains, Phase IV (KMG-IV): sequencing the most valuable type-strain genomes for metagenomic binning, comparative biology and taxonomic classification.</title>
        <authorList>
            <person name="Goeker M."/>
        </authorList>
    </citation>
    <scope>NUCLEOTIDE SEQUENCE [LARGE SCALE GENOMIC DNA]</scope>
    <source>
        <strain evidence="1 2">DSM 24696</strain>
    </source>
</reference>
<sequence>MGSYIYIKLTIESIELDHYTYTVANKTIFDNYQHNC</sequence>
<dbReference type="EMBL" id="JACHHB010000002">
    <property type="protein sequence ID" value="MBB5172509.1"/>
    <property type="molecule type" value="Genomic_DNA"/>
</dbReference>
<dbReference type="AlphaFoldDB" id="A0A840QMA7"/>
<name>A0A840QMA7_9BACI</name>
<evidence type="ECO:0000313" key="2">
    <source>
        <dbReference type="Proteomes" id="UP000551878"/>
    </source>
</evidence>
<accession>A0A840QMA7</accession>
<gene>
    <name evidence="1" type="ORF">HNQ41_000653</name>
</gene>
<protein>
    <submittedName>
        <fullName evidence="1">Uncharacterized protein</fullName>
    </submittedName>
</protein>
<organism evidence="1 2">
    <name type="scientific">Texcoconibacillus texcoconensis</name>
    <dbReference type="NCBI Taxonomy" id="1095777"/>
    <lineage>
        <taxon>Bacteria</taxon>
        <taxon>Bacillati</taxon>
        <taxon>Bacillota</taxon>
        <taxon>Bacilli</taxon>
        <taxon>Bacillales</taxon>
        <taxon>Bacillaceae</taxon>
        <taxon>Texcoconibacillus</taxon>
    </lineage>
</organism>